<sequence length="71" mass="7841">MGIGNFYEGGVAFFDQAVGDGLSTLSFTCWISREVERVVSENPHVMHDGTQLLGTNFQMADIVGFKHKFSI</sequence>
<accession>A0A2Z5HA65</accession>
<reference evidence="1 2" key="1">
    <citation type="submission" date="2018-05" db="EMBL/GenBank/DDBJ databases">
        <title>Genomic characterization of a novel Pseudomonas phage phCDa.</title>
        <authorList>
            <person name="Chen C."/>
            <person name="Lu D."/>
            <person name="Wang J."/>
            <person name="Fu R."/>
        </authorList>
    </citation>
    <scope>NUCLEOTIDE SEQUENCE [LARGE SCALE GENOMIC DNA]</scope>
</reference>
<protein>
    <submittedName>
        <fullName evidence="1">Uncharacterized protein</fullName>
    </submittedName>
</protein>
<gene>
    <name evidence="1" type="ORF">phCDa_64</name>
</gene>
<dbReference type="EMBL" id="MH382836">
    <property type="protein sequence ID" value="AXC36508.1"/>
    <property type="molecule type" value="Genomic_DNA"/>
</dbReference>
<organism evidence="1 2">
    <name type="scientific">Pseudomonas phage phCDa</name>
    <dbReference type="NCBI Taxonomy" id="2268587"/>
    <lineage>
        <taxon>Viruses</taxon>
        <taxon>Duplodnaviria</taxon>
        <taxon>Heunggongvirae</taxon>
        <taxon>Uroviricota</taxon>
        <taxon>Caudoviricetes</taxon>
        <taxon>Schitoviridae</taxon>
        <taxon>Shizishanvirus</taxon>
        <taxon>Shizishanvirus phCDa</taxon>
    </lineage>
</organism>
<keyword evidence="2" id="KW-1185">Reference proteome</keyword>
<proteinExistence type="predicted"/>
<name>A0A2Z5HA65_9CAUD</name>
<dbReference type="Proteomes" id="UP000252224">
    <property type="component" value="Segment"/>
</dbReference>
<evidence type="ECO:0000313" key="1">
    <source>
        <dbReference type="EMBL" id="AXC36508.1"/>
    </source>
</evidence>
<evidence type="ECO:0000313" key="2">
    <source>
        <dbReference type="Proteomes" id="UP000252224"/>
    </source>
</evidence>